<evidence type="ECO:0000256" key="3">
    <source>
        <dbReference type="ARBA" id="ARBA00022989"/>
    </source>
</evidence>
<reference evidence="7 8" key="1">
    <citation type="submission" date="2018-06" db="EMBL/GenBank/DDBJ databases">
        <authorList>
            <consortium name="Pathogen Informatics"/>
            <person name="Doyle S."/>
        </authorList>
    </citation>
    <scope>NUCLEOTIDE SEQUENCE [LARGE SCALE GENOMIC DNA]</scope>
    <source>
        <strain evidence="8">ATCC 11859 / DSM 33 / NCIB 8841 / NCTC 4822</strain>
    </source>
</reference>
<name>A0A380BCM9_SPOPA</name>
<dbReference type="AlphaFoldDB" id="A0A380BCM9"/>
<keyword evidence="3 5" id="KW-1133">Transmembrane helix</keyword>
<feature type="transmembrane region" description="Helical" evidence="5">
    <location>
        <begin position="131"/>
        <end position="152"/>
    </location>
</feature>
<feature type="transmembrane region" description="Helical" evidence="5">
    <location>
        <begin position="12"/>
        <end position="29"/>
    </location>
</feature>
<sequence>MVEKINSNNQKNKSEYILIFLIIILSVFLNQQKPMFGFNLSISDFAAVLLIILFTYKEKIVIPKNILAFFILLSVATLITAFFISPYKFNYIPEPNEIFNSYIKLISSFLYFILGYNLFKNQDITIAYKWYSYGAVMIGFIGIIIVFFNVNIFSRDYFFEGPRYIGLMSDPNYYAVIMCTSLVYFLRKRNINKILKAICYVIIFLSVAISGSKTGMIIFITYTMVILFQATISTKTKGQLIKNITILLLFVGSLPLLSNYFMKIIQGIETQHPIFKRVLVLFYDFGAAVSGDGSGRDRTWSSAIDIIKESPFGVGIGSYLNVRTSLHGGGGLAHNTYLQIISEWGVPLSLILFLFLLHLVIKHLILNNKYQVESVVVRDILLILLIGSISLSLNNARMFWFFIGALSCSNIGEKDLKSLRYATGESKKIYHTK</sequence>
<dbReference type="GO" id="GO:0016020">
    <property type="term" value="C:membrane"/>
    <property type="evidence" value="ECO:0007669"/>
    <property type="project" value="UniProtKB-SubCell"/>
</dbReference>
<protein>
    <submittedName>
        <fullName evidence="7">Lipid A core - O-antigen ligase and related enzymes</fullName>
    </submittedName>
</protein>
<comment type="subcellular location">
    <subcellularLocation>
        <location evidence="1">Membrane</location>
        <topology evidence="1">Multi-pass membrane protein</topology>
    </subcellularLocation>
</comment>
<dbReference type="EMBL" id="UGYZ01000002">
    <property type="protein sequence ID" value="SUI99194.1"/>
    <property type="molecule type" value="Genomic_DNA"/>
</dbReference>
<evidence type="ECO:0000256" key="4">
    <source>
        <dbReference type="ARBA" id="ARBA00023136"/>
    </source>
</evidence>
<feature type="domain" description="O-antigen ligase-related" evidence="6">
    <location>
        <begin position="200"/>
        <end position="352"/>
    </location>
</feature>
<feature type="transmembrane region" description="Helical" evidence="5">
    <location>
        <begin position="164"/>
        <end position="186"/>
    </location>
</feature>
<dbReference type="PANTHER" id="PTHR37422:SF13">
    <property type="entry name" value="LIPOPOLYSACCHARIDE BIOSYNTHESIS PROTEIN PA4999-RELATED"/>
    <property type="match status" value="1"/>
</dbReference>
<dbReference type="RefSeq" id="WP_115359994.1">
    <property type="nucleotide sequence ID" value="NZ_CP038012.1"/>
</dbReference>
<evidence type="ECO:0000259" key="6">
    <source>
        <dbReference type="Pfam" id="PF04932"/>
    </source>
</evidence>
<dbReference type="InterPro" id="IPR007016">
    <property type="entry name" value="O-antigen_ligase-rel_domated"/>
</dbReference>
<evidence type="ECO:0000256" key="5">
    <source>
        <dbReference type="SAM" id="Phobius"/>
    </source>
</evidence>
<evidence type="ECO:0000313" key="8">
    <source>
        <dbReference type="Proteomes" id="UP000254519"/>
    </source>
</evidence>
<feature type="transmembrane region" description="Helical" evidence="5">
    <location>
        <begin position="99"/>
        <end position="119"/>
    </location>
</feature>
<evidence type="ECO:0000256" key="1">
    <source>
        <dbReference type="ARBA" id="ARBA00004141"/>
    </source>
</evidence>
<feature type="transmembrane region" description="Helical" evidence="5">
    <location>
        <begin position="381"/>
        <end position="403"/>
    </location>
</feature>
<keyword evidence="7" id="KW-0436">Ligase</keyword>
<dbReference type="InterPro" id="IPR051533">
    <property type="entry name" value="WaaL-like"/>
</dbReference>
<dbReference type="PANTHER" id="PTHR37422">
    <property type="entry name" value="TEICHURONIC ACID BIOSYNTHESIS PROTEIN TUAE"/>
    <property type="match status" value="1"/>
</dbReference>
<evidence type="ECO:0000313" key="7">
    <source>
        <dbReference type="EMBL" id="SUI99194.1"/>
    </source>
</evidence>
<dbReference type="GO" id="GO:0016874">
    <property type="term" value="F:ligase activity"/>
    <property type="evidence" value="ECO:0007669"/>
    <property type="project" value="UniProtKB-KW"/>
</dbReference>
<dbReference type="OrthoDB" id="5143502at2"/>
<feature type="transmembrane region" description="Helical" evidence="5">
    <location>
        <begin position="198"/>
        <end position="228"/>
    </location>
</feature>
<keyword evidence="8" id="KW-1185">Reference proteome</keyword>
<feature type="transmembrane region" description="Helical" evidence="5">
    <location>
        <begin position="344"/>
        <end position="361"/>
    </location>
</feature>
<dbReference type="Pfam" id="PF04932">
    <property type="entry name" value="Wzy_C"/>
    <property type="match status" value="1"/>
</dbReference>
<feature type="transmembrane region" description="Helical" evidence="5">
    <location>
        <begin position="35"/>
        <end position="54"/>
    </location>
</feature>
<accession>A0A380BCM9</accession>
<proteinExistence type="predicted"/>
<evidence type="ECO:0000256" key="2">
    <source>
        <dbReference type="ARBA" id="ARBA00022692"/>
    </source>
</evidence>
<dbReference type="Proteomes" id="UP000254519">
    <property type="component" value="Unassembled WGS sequence"/>
</dbReference>
<feature type="transmembrane region" description="Helical" evidence="5">
    <location>
        <begin position="66"/>
        <end position="87"/>
    </location>
</feature>
<gene>
    <name evidence="7" type="ORF">NCTC4822_00503</name>
</gene>
<keyword evidence="2 5" id="KW-0812">Transmembrane</keyword>
<feature type="transmembrane region" description="Helical" evidence="5">
    <location>
        <begin position="240"/>
        <end position="262"/>
    </location>
</feature>
<organism evidence="7 8">
    <name type="scientific">Sporosarcina pasteurii</name>
    <name type="common">Bacillus pasteurii</name>
    <dbReference type="NCBI Taxonomy" id="1474"/>
    <lineage>
        <taxon>Bacteria</taxon>
        <taxon>Bacillati</taxon>
        <taxon>Bacillota</taxon>
        <taxon>Bacilli</taxon>
        <taxon>Bacillales</taxon>
        <taxon>Caryophanaceae</taxon>
        <taxon>Sporosarcina</taxon>
    </lineage>
</organism>
<keyword evidence="4 5" id="KW-0472">Membrane</keyword>